<dbReference type="AlphaFoldDB" id="A0A0M9VS42"/>
<feature type="compositionally biased region" description="Basic and acidic residues" evidence="3">
    <location>
        <begin position="249"/>
        <end position="259"/>
    </location>
</feature>
<dbReference type="GO" id="GO:0016973">
    <property type="term" value="P:poly(A)+ mRNA export from nucleus"/>
    <property type="evidence" value="ECO:0007669"/>
    <property type="project" value="TreeGrafter"/>
</dbReference>
<feature type="region of interest" description="Disordered" evidence="3">
    <location>
        <begin position="32"/>
        <end position="265"/>
    </location>
</feature>
<evidence type="ECO:0000313" key="6">
    <source>
        <dbReference type="Proteomes" id="UP000053831"/>
    </source>
</evidence>
<comment type="similarity">
    <text evidence="2">Belongs to the SAP domain-containing ribonucleoprotein family.</text>
</comment>
<dbReference type="Pfam" id="PF02037">
    <property type="entry name" value="SAP"/>
    <property type="match status" value="1"/>
</dbReference>
<accession>A0A0M9VS42</accession>
<dbReference type="PROSITE" id="PS50800">
    <property type="entry name" value="SAP"/>
    <property type="match status" value="1"/>
</dbReference>
<dbReference type="Gene3D" id="1.10.720.30">
    <property type="entry name" value="SAP domain"/>
    <property type="match status" value="1"/>
</dbReference>
<proteinExistence type="inferred from homology"/>
<gene>
    <name evidence="5" type="ORF">ESCO_006409</name>
</gene>
<dbReference type="InterPro" id="IPR052240">
    <property type="entry name" value="SAP_domain_ribonucleoprotein"/>
</dbReference>
<feature type="compositionally biased region" description="Basic and acidic residues" evidence="3">
    <location>
        <begin position="109"/>
        <end position="121"/>
    </location>
</feature>
<dbReference type="InterPro" id="IPR036361">
    <property type="entry name" value="SAP_dom_sf"/>
</dbReference>
<dbReference type="STRING" id="150374.A0A0M9VS42"/>
<feature type="compositionally biased region" description="Basic and acidic residues" evidence="3">
    <location>
        <begin position="34"/>
        <end position="70"/>
    </location>
</feature>
<reference evidence="5 6" key="1">
    <citation type="submission" date="2015-07" db="EMBL/GenBank/DDBJ databases">
        <title>The genome of the fungus Escovopsis weberi, a specialized disease agent of ant agriculture.</title>
        <authorList>
            <person name="de Man T.J."/>
            <person name="Stajich J.E."/>
            <person name="Kubicek C.P."/>
            <person name="Chenthamara K."/>
            <person name="Atanasova L."/>
            <person name="Druzhinina I.S."/>
            <person name="Birnbaum S."/>
            <person name="Barribeau S.M."/>
            <person name="Teiling C."/>
            <person name="Suen G."/>
            <person name="Currie C."/>
            <person name="Gerardo N.M."/>
        </authorList>
    </citation>
    <scope>NUCLEOTIDE SEQUENCE [LARGE SCALE GENOMIC DNA]</scope>
</reference>
<dbReference type="PANTHER" id="PTHR46551">
    <property type="entry name" value="SAP DOMAIN-CONTAINING RIBONUCLEOPROTEIN"/>
    <property type="match status" value="1"/>
</dbReference>
<dbReference type="SMART" id="SM00513">
    <property type="entry name" value="SAP"/>
    <property type="match status" value="1"/>
</dbReference>
<feature type="compositionally biased region" description="Basic and acidic residues" evidence="3">
    <location>
        <begin position="146"/>
        <end position="182"/>
    </location>
</feature>
<evidence type="ECO:0000259" key="4">
    <source>
        <dbReference type="PROSITE" id="PS50800"/>
    </source>
</evidence>
<protein>
    <recommendedName>
        <fullName evidence="4">SAP domain-containing protein</fullName>
    </recommendedName>
</protein>
<comment type="caution">
    <text evidence="5">The sequence shown here is derived from an EMBL/GenBank/DDBJ whole genome shotgun (WGS) entry which is preliminary data.</text>
</comment>
<evidence type="ECO:0000256" key="1">
    <source>
        <dbReference type="ARBA" id="ARBA00022553"/>
    </source>
</evidence>
<feature type="compositionally biased region" description="Basic and acidic residues" evidence="3">
    <location>
        <begin position="217"/>
        <end position="228"/>
    </location>
</feature>
<keyword evidence="1" id="KW-0597">Phosphoprotein</keyword>
<dbReference type="PANTHER" id="PTHR46551:SF1">
    <property type="entry name" value="SAP DOMAIN-CONTAINING RIBONUCLEOPROTEIN"/>
    <property type="match status" value="1"/>
</dbReference>
<dbReference type="GO" id="GO:0005634">
    <property type="term" value="C:nucleus"/>
    <property type="evidence" value="ECO:0007669"/>
    <property type="project" value="TreeGrafter"/>
</dbReference>
<evidence type="ECO:0000256" key="3">
    <source>
        <dbReference type="SAM" id="MobiDB-lite"/>
    </source>
</evidence>
<feature type="compositionally biased region" description="Low complexity" evidence="3">
    <location>
        <begin position="122"/>
        <end position="134"/>
    </location>
</feature>
<dbReference type="InterPro" id="IPR040746">
    <property type="entry name" value="THO1_MOS11_C"/>
</dbReference>
<keyword evidence="6" id="KW-1185">Reference proteome</keyword>
<feature type="compositionally biased region" description="Low complexity" evidence="3">
    <location>
        <begin position="230"/>
        <end position="240"/>
    </location>
</feature>
<evidence type="ECO:0000313" key="5">
    <source>
        <dbReference type="EMBL" id="KOS17309.1"/>
    </source>
</evidence>
<dbReference type="OrthoDB" id="445357at2759"/>
<feature type="domain" description="SAP" evidence="4">
    <location>
        <begin position="4"/>
        <end position="38"/>
    </location>
</feature>
<dbReference type="Proteomes" id="UP000053831">
    <property type="component" value="Unassembled WGS sequence"/>
</dbReference>
<sequence length="265" mass="28190">MAEYTSLKVPELKKLLASKNLSQTGNKADLIARLQEDDKKNAAPAAAEHEPEAEEAGKQHDKPADAKGDEITYSDDETASKPAPTAAGKPAHEPAAEPAPAPAPAEAAETQHDDDAKRAEEQQQQQVAASEAASFALGLSSTAAEDEIKKRADRARRFGIEVDDETRKLNERAKRFGIEDKGLPSGLDAALPERSLKRGRGRDESDASRAGKRQSRDRRNGGGGDRRGARPAQAGAVGARKMGSVLDDPTEKAKAEKRAARFAAA</sequence>
<name>A0A0M9VS42_ESCWE</name>
<dbReference type="InterPro" id="IPR003034">
    <property type="entry name" value="SAP_dom"/>
</dbReference>
<dbReference type="SUPFAM" id="SSF68906">
    <property type="entry name" value="SAP domain"/>
    <property type="match status" value="1"/>
</dbReference>
<organism evidence="5 6">
    <name type="scientific">Escovopsis weberi</name>
    <dbReference type="NCBI Taxonomy" id="150374"/>
    <lineage>
        <taxon>Eukaryota</taxon>
        <taxon>Fungi</taxon>
        <taxon>Dikarya</taxon>
        <taxon>Ascomycota</taxon>
        <taxon>Pezizomycotina</taxon>
        <taxon>Sordariomycetes</taxon>
        <taxon>Hypocreomycetidae</taxon>
        <taxon>Hypocreales</taxon>
        <taxon>Hypocreaceae</taxon>
        <taxon>Escovopsis</taxon>
    </lineage>
</organism>
<dbReference type="Pfam" id="PF18592">
    <property type="entry name" value="Tho1_MOS11_C"/>
    <property type="match status" value="1"/>
</dbReference>
<dbReference type="EMBL" id="LGSR01000026">
    <property type="protein sequence ID" value="KOS17309.1"/>
    <property type="molecule type" value="Genomic_DNA"/>
</dbReference>
<evidence type="ECO:0000256" key="2">
    <source>
        <dbReference type="ARBA" id="ARBA00046328"/>
    </source>
</evidence>